<dbReference type="InterPro" id="IPR007607">
    <property type="entry name" value="BacA/B"/>
</dbReference>
<reference evidence="3" key="5">
    <citation type="submission" date="2022-05" db="EMBL/GenBank/DDBJ databases">
        <authorList>
            <person name="Alioto T."/>
            <person name="Alioto T."/>
            <person name="Gomez Garrido J."/>
        </authorList>
    </citation>
    <scope>NUCLEOTIDE SEQUENCE</scope>
    <source>
        <strain evidence="3">0</strain>
    </source>
</reference>
<dbReference type="Proteomes" id="UP000516181">
    <property type="component" value="Chromosome"/>
</dbReference>
<organism evidence="5 9">
    <name type="scientific">Klebsiella variicola</name>
    <dbReference type="NCBI Taxonomy" id="244366"/>
    <lineage>
        <taxon>Bacteria</taxon>
        <taxon>Pseudomonadati</taxon>
        <taxon>Pseudomonadota</taxon>
        <taxon>Gammaproteobacteria</taxon>
        <taxon>Enterobacterales</taxon>
        <taxon>Enterobacteriaceae</taxon>
        <taxon>Klebsiella/Raoultella group</taxon>
        <taxon>Klebsiella</taxon>
        <taxon>Klebsiella pneumoniae complex</taxon>
    </lineage>
</organism>
<reference evidence="6 11" key="4">
    <citation type="submission" date="2020-08" db="EMBL/GenBank/DDBJ databases">
        <title>Complete genome sequence of Klebsiella pneumoniae KP2757.</title>
        <authorList>
            <person name="Zhang X."/>
        </authorList>
    </citation>
    <scope>NUCLEOTIDE SEQUENCE [LARGE SCALE GENOMIC DNA]</scope>
    <source>
        <strain evidence="6 11">KP2757</strain>
    </source>
</reference>
<dbReference type="RefSeq" id="WP_008806981.1">
    <property type="nucleotide sequence ID" value="NZ_BIGL01000003.1"/>
</dbReference>
<keyword evidence="12" id="KW-1185">Reference proteome</keyword>
<feature type="transmembrane region" description="Helical" evidence="2">
    <location>
        <begin position="12"/>
        <end position="43"/>
    </location>
</feature>
<evidence type="ECO:0000313" key="9">
    <source>
        <dbReference type="Proteomes" id="UP000234473"/>
    </source>
</evidence>
<comment type="similarity">
    <text evidence="1">Belongs to the bactofilin family.</text>
</comment>
<evidence type="ECO:0000313" key="12">
    <source>
        <dbReference type="Proteomes" id="UP000789617"/>
    </source>
</evidence>
<dbReference type="Proteomes" id="UP000234412">
    <property type="component" value="Unassembled WGS sequence"/>
</dbReference>
<evidence type="ECO:0000313" key="7">
    <source>
        <dbReference type="EMBL" id="SXF98176.1"/>
    </source>
</evidence>
<gene>
    <name evidence="3" type="ORF">AN2335V1_3589</name>
    <name evidence="5" type="ORF">CWM98_04910</name>
    <name evidence="4" type="ORF">CWN47_18665</name>
    <name evidence="6" type="ORF">IAP99_01595</name>
    <name evidence="7" type="ORF">SAMEA3729809_04705</name>
</gene>
<dbReference type="Pfam" id="PF04519">
    <property type="entry name" value="Bactofilin"/>
    <property type="match status" value="1"/>
</dbReference>
<evidence type="ECO:0000313" key="5">
    <source>
        <dbReference type="EMBL" id="PLP48034.1"/>
    </source>
</evidence>
<dbReference type="Proteomes" id="UP000258928">
    <property type="component" value="Unassembled WGS sequence"/>
</dbReference>
<evidence type="ECO:0000256" key="2">
    <source>
        <dbReference type="SAM" id="Phobius"/>
    </source>
</evidence>
<reference evidence="7 10" key="3">
    <citation type="submission" date="2018-08" db="EMBL/GenBank/DDBJ databases">
        <authorList>
            <consortium name="Pathogen Informatics"/>
        </authorList>
    </citation>
    <scope>NUCLEOTIDE SEQUENCE [LARGE SCALE GENOMIC DNA]</scope>
    <source>
        <strain evidence="7 10">EuSCAPE_TR218</strain>
    </source>
</reference>
<reference evidence="8 9" key="1">
    <citation type="submission" date="2017-11" db="EMBL/GenBank/DDBJ databases">
        <authorList>
            <person name="Han C.G."/>
        </authorList>
    </citation>
    <scope>NUCLEOTIDE SEQUENCE [LARGE SCALE GENOMIC DNA]</scope>
    <source>
        <strain evidence="5 9">A5</strain>
        <strain evidence="4 8">A8</strain>
    </source>
</reference>
<accession>A0A087FT12</accession>
<evidence type="ECO:0000313" key="11">
    <source>
        <dbReference type="Proteomes" id="UP000516181"/>
    </source>
</evidence>
<keyword evidence="2" id="KW-0812">Transmembrane</keyword>
<evidence type="ECO:0000313" key="8">
    <source>
        <dbReference type="Proteomes" id="UP000234412"/>
    </source>
</evidence>
<sequence length="217" mass="23224">MDKQYFAINGTLFFWLLGLIAWSVDAIALARLAAACALVAFLLHSQRNKINAMFIKKNKTEPQASEAATLPAINPEPEAVASKKHETTIIASGVHFVGNIVASGHVYIHGQLTGNIEAKEHLIKVMREGQVEGNISCRELIIDGKVQGQCHGDSITIEEHGHLDGTLAYRALAIKKGGVFSGRAEMLAAAENKSHILGLVADTPSKADAEPARPQSA</sequence>
<evidence type="ECO:0000313" key="10">
    <source>
        <dbReference type="Proteomes" id="UP000258928"/>
    </source>
</evidence>
<protein>
    <submittedName>
        <fullName evidence="7">Ccm domain protein</fullName>
    </submittedName>
    <submittedName>
        <fullName evidence="5">Ccm protein</fullName>
    </submittedName>
    <submittedName>
        <fullName evidence="6">Polymer-forming cytoskeletal protein</fullName>
    </submittedName>
</protein>
<evidence type="ECO:0000313" key="4">
    <source>
        <dbReference type="EMBL" id="PLM93256.1"/>
    </source>
</evidence>
<dbReference type="EMBL" id="CP060807">
    <property type="protein sequence ID" value="QNP25097.1"/>
    <property type="molecule type" value="Genomic_DNA"/>
</dbReference>
<dbReference type="KEGG" id="kvd:KR75_06585"/>
<dbReference type="EMBL" id="CAJOXS020000003">
    <property type="protein sequence ID" value="CAH6157194.1"/>
    <property type="molecule type" value="Genomic_DNA"/>
</dbReference>
<dbReference type="Proteomes" id="UP000234473">
    <property type="component" value="Unassembled WGS sequence"/>
</dbReference>
<dbReference type="KEGG" id="kpk:A593_09230"/>
<dbReference type="PANTHER" id="PTHR35024">
    <property type="entry name" value="HYPOTHETICAL CYTOSOLIC PROTEIN"/>
    <property type="match status" value="1"/>
</dbReference>
<dbReference type="AlphaFoldDB" id="A0A087FT12"/>
<name>A0A087FT12_KLEVA</name>
<keyword evidence="2" id="KW-0472">Membrane</keyword>
<evidence type="ECO:0000313" key="6">
    <source>
        <dbReference type="EMBL" id="QNP25097.1"/>
    </source>
</evidence>
<dbReference type="EMBL" id="PIDP01000694">
    <property type="protein sequence ID" value="PLM93256.1"/>
    <property type="molecule type" value="Genomic_DNA"/>
</dbReference>
<reference evidence="8 9" key="2">
    <citation type="submission" date="2018-01" db="EMBL/GenBank/DDBJ databases">
        <title>Genomic study of Klebsiella pneumoniae.</title>
        <authorList>
            <person name="Yang Y."/>
            <person name="Bicalho R."/>
        </authorList>
    </citation>
    <scope>NUCLEOTIDE SEQUENCE [LARGE SCALE GENOMIC DNA]</scope>
    <source>
        <strain evidence="5 9">A5</strain>
        <strain evidence="4 8">A8</strain>
    </source>
</reference>
<proteinExistence type="inferred from homology"/>
<evidence type="ECO:0000256" key="1">
    <source>
        <dbReference type="ARBA" id="ARBA00044755"/>
    </source>
</evidence>
<evidence type="ECO:0000313" key="3">
    <source>
        <dbReference type="EMBL" id="CAH6157194.1"/>
    </source>
</evidence>
<dbReference type="PANTHER" id="PTHR35024:SF4">
    <property type="entry name" value="POLYMER-FORMING CYTOSKELETAL PROTEIN"/>
    <property type="match status" value="1"/>
</dbReference>
<dbReference type="EMBL" id="UKAS01000022">
    <property type="protein sequence ID" value="SXF98176.1"/>
    <property type="molecule type" value="Genomic_DNA"/>
</dbReference>
<dbReference type="Proteomes" id="UP000789617">
    <property type="component" value="Unassembled WGS sequence"/>
</dbReference>
<dbReference type="EMBL" id="PICB01000148">
    <property type="protein sequence ID" value="PLP48034.1"/>
    <property type="molecule type" value="Genomic_DNA"/>
</dbReference>
<keyword evidence="2" id="KW-1133">Transmembrane helix</keyword>